<evidence type="ECO:0000313" key="2">
    <source>
        <dbReference type="Proteomes" id="UP001060085"/>
    </source>
</evidence>
<organism evidence="1 2">
    <name type="scientific">Catharanthus roseus</name>
    <name type="common">Madagascar periwinkle</name>
    <name type="synonym">Vinca rosea</name>
    <dbReference type="NCBI Taxonomy" id="4058"/>
    <lineage>
        <taxon>Eukaryota</taxon>
        <taxon>Viridiplantae</taxon>
        <taxon>Streptophyta</taxon>
        <taxon>Embryophyta</taxon>
        <taxon>Tracheophyta</taxon>
        <taxon>Spermatophyta</taxon>
        <taxon>Magnoliopsida</taxon>
        <taxon>eudicotyledons</taxon>
        <taxon>Gunneridae</taxon>
        <taxon>Pentapetalae</taxon>
        <taxon>asterids</taxon>
        <taxon>lamiids</taxon>
        <taxon>Gentianales</taxon>
        <taxon>Apocynaceae</taxon>
        <taxon>Rauvolfioideae</taxon>
        <taxon>Vinceae</taxon>
        <taxon>Catharanthinae</taxon>
        <taxon>Catharanthus</taxon>
    </lineage>
</organism>
<keyword evidence="2" id="KW-1185">Reference proteome</keyword>
<reference evidence="2" key="1">
    <citation type="journal article" date="2023" name="Nat. Plants">
        <title>Single-cell RNA sequencing provides a high-resolution roadmap for understanding the multicellular compartmentation of specialized metabolism.</title>
        <authorList>
            <person name="Sun S."/>
            <person name="Shen X."/>
            <person name="Li Y."/>
            <person name="Li Y."/>
            <person name="Wang S."/>
            <person name="Li R."/>
            <person name="Zhang H."/>
            <person name="Shen G."/>
            <person name="Guo B."/>
            <person name="Wei J."/>
            <person name="Xu J."/>
            <person name="St-Pierre B."/>
            <person name="Chen S."/>
            <person name="Sun C."/>
        </authorList>
    </citation>
    <scope>NUCLEOTIDE SEQUENCE [LARGE SCALE GENOMIC DNA]</scope>
</reference>
<dbReference type="EMBL" id="CM044702">
    <property type="protein sequence ID" value="KAI5675492.1"/>
    <property type="molecule type" value="Genomic_DNA"/>
</dbReference>
<protein>
    <submittedName>
        <fullName evidence="1">Uncharacterized protein</fullName>
    </submittedName>
</protein>
<gene>
    <name evidence="1" type="ORF">M9H77_06442</name>
</gene>
<comment type="caution">
    <text evidence="1">The sequence shown here is derived from an EMBL/GenBank/DDBJ whole genome shotgun (WGS) entry which is preliminary data.</text>
</comment>
<dbReference type="Proteomes" id="UP001060085">
    <property type="component" value="Linkage Group LG02"/>
</dbReference>
<proteinExistence type="predicted"/>
<accession>A0ACC0BSD5</accession>
<name>A0ACC0BSD5_CATRO</name>
<sequence>MMNLCPKTTSSSSSSAAEMIAENQDLMVEILLHLPVKSLLRFKCVSKQWKSMISNPYFAHRHTRRNSTRPTSSLLILKRRGMLILSLGNDANSPAGFRTPSFNFLNVTPDFTLKILGSCNGLMLCSLSSAFNDYSFAYCVCNLTTKRFTTFPRPGMVRNKPLLGVNLAFDPSESPHFKIVCVGQCCIFDDQRCQIEIYSSETRVFCYGAIHWLSPIGDSFYFVLQEESLKTLAMPPMQGDIYSTKRVRYLGQSGGILHLIDSEANMYYNPPMDIYEIGRDYSGWVLKCRINLEDIGCLYPDMVGHVEVHTQLLESGFGVHLSKYYLYSILSLVRGGDGETLEIILSIPNKIISYNPKENSAKVLLCLVNNMNSLDYRWFDVYQFNDSLSWL</sequence>
<evidence type="ECO:0000313" key="1">
    <source>
        <dbReference type="EMBL" id="KAI5675492.1"/>
    </source>
</evidence>